<feature type="transmembrane region" description="Helical" evidence="1">
    <location>
        <begin position="516"/>
        <end position="532"/>
    </location>
</feature>
<dbReference type="PANTHER" id="PTHR28037">
    <property type="entry name" value="ALCOHOL O-ACETYLTRANSFERASE 1-RELATED"/>
    <property type="match status" value="1"/>
</dbReference>
<comment type="caution">
    <text evidence="2">The sequence shown here is derived from an EMBL/GenBank/DDBJ whole genome shotgun (WGS) entry which is preliminary data.</text>
</comment>
<evidence type="ECO:0000313" key="3">
    <source>
        <dbReference type="Proteomes" id="UP000260812"/>
    </source>
</evidence>
<feature type="transmembrane region" description="Helical" evidence="1">
    <location>
        <begin position="432"/>
        <end position="454"/>
    </location>
</feature>
<feature type="transmembrane region" description="Helical" evidence="1">
    <location>
        <begin position="460"/>
        <end position="480"/>
    </location>
</feature>
<accession>A0A3E3I8Y0</accession>
<keyword evidence="1" id="KW-1133">Transmembrane helix</keyword>
<dbReference type="RefSeq" id="WP_117544077.1">
    <property type="nucleotide sequence ID" value="NZ_QVLV01000003.1"/>
</dbReference>
<dbReference type="PANTHER" id="PTHR28037:SF1">
    <property type="entry name" value="ALCOHOL O-ACETYLTRANSFERASE 1-RELATED"/>
    <property type="match status" value="1"/>
</dbReference>
<organism evidence="2 3">
    <name type="scientific">Eisenbergiella massiliensis</name>
    <dbReference type="NCBI Taxonomy" id="1720294"/>
    <lineage>
        <taxon>Bacteria</taxon>
        <taxon>Bacillati</taxon>
        <taxon>Bacillota</taxon>
        <taxon>Clostridia</taxon>
        <taxon>Lachnospirales</taxon>
        <taxon>Lachnospiraceae</taxon>
        <taxon>Eisenbergiella</taxon>
    </lineage>
</organism>
<proteinExistence type="predicted"/>
<keyword evidence="1" id="KW-0472">Membrane</keyword>
<dbReference type="GeneID" id="97986415"/>
<evidence type="ECO:0008006" key="4">
    <source>
        <dbReference type="Google" id="ProtNLM"/>
    </source>
</evidence>
<dbReference type="Pfam" id="PF19845">
    <property type="entry name" value="DUF6320"/>
    <property type="match status" value="1"/>
</dbReference>
<keyword evidence="3" id="KW-1185">Reference proteome</keyword>
<dbReference type="AlphaFoldDB" id="A0A3E3I8Y0"/>
<keyword evidence="1" id="KW-0812">Transmembrane</keyword>
<dbReference type="EMBL" id="QVLV01000003">
    <property type="protein sequence ID" value="RGE63477.1"/>
    <property type="molecule type" value="Genomic_DNA"/>
</dbReference>
<dbReference type="InterPro" id="IPR052058">
    <property type="entry name" value="Alcohol_O-acetyltransferase"/>
</dbReference>
<protein>
    <recommendedName>
        <fullName evidence="4">Alcohol acetyltransferase</fullName>
    </recommendedName>
</protein>
<dbReference type="SUPFAM" id="SSF52777">
    <property type="entry name" value="CoA-dependent acyltransferases"/>
    <property type="match status" value="1"/>
</dbReference>
<gene>
    <name evidence="2" type="ORF">DXC51_05850</name>
</gene>
<evidence type="ECO:0000313" key="2">
    <source>
        <dbReference type="EMBL" id="RGE63477.1"/>
    </source>
</evidence>
<dbReference type="InterPro" id="IPR046283">
    <property type="entry name" value="DUF6320"/>
</dbReference>
<name>A0A3E3I8Y0_9FIRM</name>
<dbReference type="Proteomes" id="UP000260812">
    <property type="component" value="Unassembled WGS sequence"/>
</dbReference>
<feature type="transmembrane region" description="Helical" evidence="1">
    <location>
        <begin position="569"/>
        <end position="589"/>
    </location>
</feature>
<sequence>MFGSKRAHWRKLDNAAKIFPATSNKKDTRVFRFYCELKEPVEGKALQAALDKTMEKYPVFLSVMRKGLFWYYLEKSELKPVVKEESEPPCLNLYIRDRKTLLFQVNYYKTRINFEVFHALTDGTGAIQFLKELVKNYLLIRHEADGLPDVSFTEEDMTLQDQESDGFAKYYKKPKKGSGKKVHSFQLSGARTGYGSLNITEGLVSCRALLGKAKEYGVSMTVFLTAVFLCAVHEEMSRRQRKKPVVLMVPVNLRKYFPSSSMLNFFGWIEPGYLFPEEEYSFGDVVESVKAYFKEELTKDRLGQRMSSLMSLEQNPLLRIAPLEIKNLGMQLGVQLAKDDVTAIFSNLGVVSLPREYVPYIRRFGVFTSTPKIELSMCSFEDDLVLSFASCFQDQNIERNFFRILKGFGLEAELLEDRFPAKKTPEYKGLRFFQWFSFSCIAAACAAVMVNLIFTPSLRWSVYVIGGALSMWLALALGFFKRHNLLKNAVWQMLLLPAVCVIWDLCTGWHGWSVDYVLPAVCMLIQLSMLIITKVQKLPVQEYMIYYILAGLIGLLPALLLALGAAQVVYLSVLCGGISFLMLTGLLIFKSRDMFTELYKKLHF</sequence>
<feature type="transmembrane region" description="Helical" evidence="1">
    <location>
        <begin position="544"/>
        <end position="563"/>
    </location>
</feature>
<feature type="transmembrane region" description="Helical" evidence="1">
    <location>
        <begin position="489"/>
        <end position="510"/>
    </location>
</feature>
<reference evidence="2 3" key="1">
    <citation type="submission" date="2018-08" db="EMBL/GenBank/DDBJ databases">
        <title>A genome reference for cultivated species of the human gut microbiota.</title>
        <authorList>
            <person name="Zou Y."/>
            <person name="Xue W."/>
            <person name="Luo G."/>
        </authorList>
    </citation>
    <scope>NUCLEOTIDE SEQUENCE [LARGE SCALE GENOMIC DNA]</scope>
    <source>
        <strain evidence="2 3">TF05-5AC</strain>
    </source>
</reference>
<evidence type="ECO:0000256" key="1">
    <source>
        <dbReference type="SAM" id="Phobius"/>
    </source>
</evidence>